<keyword evidence="3" id="KW-1185">Reference proteome</keyword>
<dbReference type="Proteomes" id="UP001497383">
    <property type="component" value="Chromosome 2"/>
</dbReference>
<name>A0ABP0ZHY1_9ASCO</name>
<dbReference type="GeneID" id="92207171"/>
<reference evidence="2 3" key="1">
    <citation type="submission" date="2024-03" db="EMBL/GenBank/DDBJ databases">
        <authorList>
            <person name="Brejova B."/>
        </authorList>
    </citation>
    <scope>NUCLEOTIDE SEQUENCE [LARGE SCALE GENOMIC DNA]</scope>
    <source>
        <strain evidence="2 3">CBS 14171</strain>
    </source>
</reference>
<feature type="compositionally biased region" description="Low complexity" evidence="1">
    <location>
        <begin position="21"/>
        <end position="31"/>
    </location>
</feature>
<sequence length="82" mass="8965">MSSQAETSSPSSNEPGLSTPKINNSESNETSTTEKKSTIFEIVNEIEQDLAELSKKLGKNSKEQSERIEAALKKVHTLKDAN</sequence>
<feature type="compositionally biased region" description="Polar residues" evidence="1">
    <location>
        <begin position="1"/>
        <end position="16"/>
    </location>
</feature>
<organism evidence="2 3">
    <name type="scientific">Lodderomyces beijingensis</name>
    <dbReference type="NCBI Taxonomy" id="1775926"/>
    <lineage>
        <taxon>Eukaryota</taxon>
        <taxon>Fungi</taxon>
        <taxon>Dikarya</taxon>
        <taxon>Ascomycota</taxon>
        <taxon>Saccharomycotina</taxon>
        <taxon>Pichiomycetes</taxon>
        <taxon>Debaryomycetaceae</taxon>
        <taxon>Candida/Lodderomyces clade</taxon>
        <taxon>Lodderomyces</taxon>
    </lineage>
</organism>
<protein>
    <submittedName>
        <fullName evidence="2">Uncharacterized protein</fullName>
    </submittedName>
</protein>
<evidence type="ECO:0000313" key="3">
    <source>
        <dbReference type="Proteomes" id="UP001497383"/>
    </source>
</evidence>
<dbReference type="RefSeq" id="XP_066828913.1">
    <property type="nucleotide sequence ID" value="XM_066971922.1"/>
</dbReference>
<accession>A0ABP0ZHY1</accession>
<proteinExistence type="predicted"/>
<evidence type="ECO:0000256" key="1">
    <source>
        <dbReference type="SAM" id="MobiDB-lite"/>
    </source>
</evidence>
<dbReference type="EMBL" id="OZ022406">
    <property type="protein sequence ID" value="CAK9437597.1"/>
    <property type="molecule type" value="Genomic_DNA"/>
</dbReference>
<feature type="region of interest" description="Disordered" evidence="1">
    <location>
        <begin position="1"/>
        <end position="37"/>
    </location>
</feature>
<gene>
    <name evidence="2" type="ORF">LODBEIA_P19750</name>
</gene>
<evidence type="ECO:0000313" key="2">
    <source>
        <dbReference type="EMBL" id="CAK9437597.1"/>
    </source>
</evidence>